<dbReference type="Gene3D" id="3.40.50.300">
    <property type="entry name" value="P-loop containing nucleotide triphosphate hydrolases"/>
    <property type="match status" value="1"/>
</dbReference>
<dbReference type="InterPro" id="IPR003439">
    <property type="entry name" value="ABC_transporter-like_ATP-bd"/>
</dbReference>
<keyword evidence="2" id="KW-0813">Transport</keyword>
<dbReference type="InterPro" id="IPR027417">
    <property type="entry name" value="P-loop_NTPase"/>
</dbReference>
<dbReference type="GO" id="GO:0005524">
    <property type="term" value="F:ATP binding"/>
    <property type="evidence" value="ECO:0007669"/>
    <property type="project" value="UniProtKB-KW"/>
</dbReference>
<dbReference type="EMBL" id="BAABGP010000005">
    <property type="protein sequence ID" value="GAA4480947.1"/>
    <property type="molecule type" value="Genomic_DNA"/>
</dbReference>
<keyword evidence="3" id="KW-0547">Nucleotide-binding</keyword>
<dbReference type="InterPro" id="IPR003593">
    <property type="entry name" value="AAA+_ATPase"/>
</dbReference>
<evidence type="ECO:0000256" key="3">
    <source>
        <dbReference type="ARBA" id="ARBA00022741"/>
    </source>
</evidence>
<organism evidence="8 9">
    <name type="scientific">Microbacterium panaciterrae</name>
    <dbReference type="NCBI Taxonomy" id="985759"/>
    <lineage>
        <taxon>Bacteria</taxon>
        <taxon>Bacillati</taxon>
        <taxon>Actinomycetota</taxon>
        <taxon>Actinomycetes</taxon>
        <taxon>Micrococcales</taxon>
        <taxon>Microbacteriaceae</taxon>
        <taxon>Microbacterium</taxon>
    </lineage>
</organism>
<evidence type="ECO:0000313" key="8">
    <source>
        <dbReference type="EMBL" id="GAA4480947.1"/>
    </source>
</evidence>
<dbReference type="InterPro" id="IPR050763">
    <property type="entry name" value="ABC_transporter_ATP-binding"/>
</dbReference>
<proteinExistence type="predicted"/>
<keyword evidence="4 8" id="KW-0067">ATP-binding</keyword>
<dbReference type="Proteomes" id="UP001500731">
    <property type="component" value="Unassembled WGS sequence"/>
</dbReference>
<comment type="subcellular location">
    <subcellularLocation>
        <location evidence="1">Cell membrane</location>
        <topology evidence="1">Peripheral membrane protein</topology>
    </subcellularLocation>
</comment>
<protein>
    <submittedName>
        <fullName evidence="8">ABC transporter ATP-binding protein</fullName>
    </submittedName>
</protein>
<evidence type="ECO:0000256" key="5">
    <source>
        <dbReference type="ARBA" id="ARBA00023251"/>
    </source>
</evidence>
<name>A0ABP8P5Z3_9MICO</name>
<comment type="caution">
    <text evidence="8">The sequence shown here is derived from an EMBL/GenBank/DDBJ whole genome shotgun (WGS) entry which is preliminary data.</text>
</comment>
<evidence type="ECO:0000256" key="4">
    <source>
        <dbReference type="ARBA" id="ARBA00022840"/>
    </source>
</evidence>
<reference evidence="9" key="1">
    <citation type="journal article" date="2019" name="Int. J. Syst. Evol. Microbiol.">
        <title>The Global Catalogue of Microorganisms (GCM) 10K type strain sequencing project: providing services to taxonomists for standard genome sequencing and annotation.</title>
        <authorList>
            <consortium name="The Broad Institute Genomics Platform"/>
            <consortium name="The Broad Institute Genome Sequencing Center for Infectious Disease"/>
            <person name="Wu L."/>
            <person name="Ma J."/>
        </authorList>
    </citation>
    <scope>NUCLEOTIDE SEQUENCE [LARGE SCALE GENOMIC DNA]</scope>
    <source>
        <strain evidence="9">JCM 17839</strain>
    </source>
</reference>
<dbReference type="CDD" id="cd03230">
    <property type="entry name" value="ABC_DR_subfamily_A"/>
    <property type="match status" value="1"/>
</dbReference>
<dbReference type="PROSITE" id="PS50893">
    <property type="entry name" value="ABC_TRANSPORTER_2"/>
    <property type="match status" value="1"/>
</dbReference>
<gene>
    <name evidence="8" type="ORF">GCM10023171_08570</name>
</gene>
<dbReference type="Pfam" id="PF00005">
    <property type="entry name" value="ABC_tran"/>
    <property type="match status" value="1"/>
</dbReference>
<evidence type="ECO:0000313" key="9">
    <source>
        <dbReference type="Proteomes" id="UP001500731"/>
    </source>
</evidence>
<dbReference type="SMART" id="SM00382">
    <property type="entry name" value="AAA"/>
    <property type="match status" value="1"/>
</dbReference>
<keyword evidence="5" id="KW-0046">Antibiotic resistance</keyword>
<dbReference type="PANTHER" id="PTHR42711">
    <property type="entry name" value="ABC TRANSPORTER ATP-BINDING PROTEIN"/>
    <property type="match status" value="1"/>
</dbReference>
<feature type="region of interest" description="Disordered" evidence="6">
    <location>
        <begin position="1"/>
        <end position="22"/>
    </location>
</feature>
<feature type="domain" description="ABC transporter" evidence="7">
    <location>
        <begin position="23"/>
        <end position="246"/>
    </location>
</feature>
<accession>A0ABP8P5Z3</accession>
<sequence length="323" mass="34276">MDETQTAQPVTTARAGSTPPSAIAATGLTKRFRGFTAVDGVDIEVAQGEVVAFLGPNGAGKTTTIDMLLGLSEPDGGEVTLFGLTPRQAISRGLVSAVMQTGGLLSDVTVRDTMKLTASLFAHTTSIDAALERAGIADIADRKVQKCSGGQQQRLRFAMALVSDPGLIVLDEPTTGMDVEGRHSFWQAIHADAQRGRTVLFATHYLEEADQYADRIVLIRKGRIVADGTTAEIKAMASGRTIEAEWEDASGSAQSEIAALDGVDSVEVRGPRIIIRANDSDAVARHLLTRTSARDVIITSQNLEQAFLRLTGDDEPGDDTEGE</sequence>
<feature type="compositionally biased region" description="Polar residues" evidence="6">
    <location>
        <begin position="1"/>
        <end position="20"/>
    </location>
</feature>
<keyword evidence="9" id="KW-1185">Reference proteome</keyword>
<dbReference type="RefSeq" id="WP_345184689.1">
    <property type="nucleotide sequence ID" value="NZ_BAABGP010000005.1"/>
</dbReference>
<dbReference type="PANTHER" id="PTHR42711:SF17">
    <property type="entry name" value="ABC TRANSPORTER ATP-BINDING PROTEIN"/>
    <property type="match status" value="1"/>
</dbReference>
<evidence type="ECO:0000256" key="6">
    <source>
        <dbReference type="SAM" id="MobiDB-lite"/>
    </source>
</evidence>
<dbReference type="SUPFAM" id="SSF52540">
    <property type="entry name" value="P-loop containing nucleoside triphosphate hydrolases"/>
    <property type="match status" value="1"/>
</dbReference>
<dbReference type="InterPro" id="IPR017871">
    <property type="entry name" value="ABC_transporter-like_CS"/>
</dbReference>
<evidence type="ECO:0000259" key="7">
    <source>
        <dbReference type="PROSITE" id="PS50893"/>
    </source>
</evidence>
<evidence type="ECO:0000256" key="1">
    <source>
        <dbReference type="ARBA" id="ARBA00004202"/>
    </source>
</evidence>
<dbReference type="PROSITE" id="PS00211">
    <property type="entry name" value="ABC_TRANSPORTER_1"/>
    <property type="match status" value="1"/>
</dbReference>
<evidence type="ECO:0000256" key="2">
    <source>
        <dbReference type="ARBA" id="ARBA00022448"/>
    </source>
</evidence>